<comment type="caution">
    <text evidence="2">The sequence shown here is derived from an EMBL/GenBank/DDBJ whole genome shotgun (WGS) entry which is preliminary data.</text>
</comment>
<dbReference type="InterPro" id="IPR039796">
    <property type="entry name" value="MIP18"/>
</dbReference>
<accession>A0A1R1PWU3</accession>
<dbReference type="AlphaFoldDB" id="A0A1R1PWU3"/>
<reference evidence="3" key="1">
    <citation type="submission" date="2017-01" db="EMBL/GenBank/DDBJ databases">
        <authorList>
            <person name="Wang Y."/>
            <person name="White M."/>
            <person name="Kvist S."/>
            <person name="Moncalvo J.-M."/>
        </authorList>
    </citation>
    <scope>NUCLEOTIDE SEQUENCE [LARGE SCALE GENOMIC DNA]</scope>
    <source>
        <strain evidence="3">COL-18-3</strain>
    </source>
</reference>
<dbReference type="Proteomes" id="UP000188320">
    <property type="component" value="Unassembled WGS sequence"/>
</dbReference>
<proteinExistence type="inferred from homology"/>
<keyword evidence="3" id="KW-1185">Reference proteome</keyword>
<comment type="similarity">
    <text evidence="1">Belongs to the MIP18 family.</text>
</comment>
<dbReference type="EMBL" id="LSSK01000082">
    <property type="protein sequence ID" value="OMH85431.1"/>
    <property type="molecule type" value="Genomic_DNA"/>
</dbReference>
<organism evidence="2 3">
    <name type="scientific">Zancudomyces culisetae</name>
    <name type="common">Gut fungus</name>
    <name type="synonym">Smittium culisetae</name>
    <dbReference type="NCBI Taxonomy" id="1213189"/>
    <lineage>
        <taxon>Eukaryota</taxon>
        <taxon>Fungi</taxon>
        <taxon>Fungi incertae sedis</taxon>
        <taxon>Zoopagomycota</taxon>
        <taxon>Kickxellomycotina</taxon>
        <taxon>Harpellomycetes</taxon>
        <taxon>Harpellales</taxon>
        <taxon>Legeriomycetaceae</taxon>
        <taxon>Zancudomyces</taxon>
    </lineage>
</organism>
<dbReference type="OrthoDB" id="2746at2759"/>
<dbReference type="InterPro" id="IPR034904">
    <property type="entry name" value="FSCA_dom_sf"/>
</dbReference>
<protein>
    <submittedName>
        <fullName evidence="2">MIP18 family protein</fullName>
    </submittedName>
</protein>
<evidence type="ECO:0000313" key="3">
    <source>
        <dbReference type="Proteomes" id="UP000188320"/>
    </source>
</evidence>
<dbReference type="Gene3D" id="3.30.300.130">
    <property type="entry name" value="Fe-S cluster assembly (FSCA)"/>
    <property type="match status" value="1"/>
</dbReference>
<dbReference type="GO" id="GO:0051604">
    <property type="term" value="P:protein maturation"/>
    <property type="evidence" value="ECO:0007669"/>
    <property type="project" value="InterPro"/>
</dbReference>
<sequence length="175" mass="19142">MEKINKAPKLYTHEGYDTVPKSLASKSDFLPSYLLAQQQGALTSQDLDNALIDRVSSLEIYELLYKITDPEYPYTLGQLNVVNLHDIKVQYGDQPSATGGGCCGSCNCSNKKEGVEMKGMNSSKDEYSGSEGGVGLDTIEVTFTPTVPHCSMATLIGLCIRVCLLRSMVDKFKVR</sequence>
<name>A0A1R1PWU3_ZANCU</name>
<dbReference type="PANTHER" id="PTHR12377">
    <property type="entry name" value="CYTOSOLIC IRON-SULFUR ASSEMBLY COMPONENT 2B-RELATED"/>
    <property type="match status" value="1"/>
</dbReference>
<dbReference type="PANTHER" id="PTHR12377:SF0">
    <property type="entry name" value="CYTOSOLIC IRON-SULFUR ASSEMBLY COMPONENT 2B"/>
    <property type="match status" value="1"/>
</dbReference>
<evidence type="ECO:0000256" key="1">
    <source>
        <dbReference type="ARBA" id="ARBA00010381"/>
    </source>
</evidence>
<gene>
    <name evidence="2" type="ORF">AX774_g1022</name>
</gene>
<evidence type="ECO:0000313" key="2">
    <source>
        <dbReference type="EMBL" id="OMH85431.1"/>
    </source>
</evidence>